<dbReference type="EMBL" id="PGFZ01000002">
    <property type="protein sequence ID" value="POZ52984.1"/>
    <property type="molecule type" value="Genomic_DNA"/>
</dbReference>
<feature type="region of interest" description="Disordered" evidence="1">
    <location>
        <begin position="15"/>
        <end position="59"/>
    </location>
</feature>
<protein>
    <submittedName>
        <fullName evidence="2">Uncharacterized protein</fullName>
    </submittedName>
</protein>
<reference evidence="2 3" key="1">
    <citation type="submission" date="2017-11" db="EMBL/GenBank/DDBJ databases">
        <title>Draft Genome Sequence of Methylobacter psychrotolerans Sph1T, an Obligate Methanotroph from Low-Temperature Environments.</title>
        <authorList>
            <person name="Oshkin I.Y."/>
            <person name="Miroshnikov K."/>
            <person name="Belova S.E."/>
            <person name="Korzhenkov A."/>
            <person name="Toshchakov S.V."/>
            <person name="Dedysh S.N."/>
        </authorList>
    </citation>
    <scope>NUCLEOTIDE SEQUENCE [LARGE SCALE GENOMIC DNA]</scope>
    <source>
        <strain evidence="2 3">Sph1</strain>
    </source>
</reference>
<accession>A0A2S5CQA9</accession>
<evidence type="ECO:0000313" key="3">
    <source>
        <dbReference type="Proteomes" id="UP000237423"/>
    </source>
</evidence>
<evidence type="ECO:0000313" key="2">
    <source>
        <dbReference type="EMBL" id="POZ52984.1"/>
    </source>
</evidence>
<dbReference type="AlphaFoldDB" id="A0A2S5CQA9"/>
<proteinExistence type="predicted"/>
<name>A0A2S5CQA9_9GAMM</name>
<evidence type="ECO:0000256" key="1">
    <source>
        <dbReference type="SAM" id="MobiDB-lite"/>
    </source>
</evidence>
<comment type="caution">
    <text evidence="2">The sequence shown here is derived from an EMBL/GenBank/DDBJ whole genome shotgun (WGS) entry which is preliminary data.</text>
</comment>
<gene>
    <name evidence="2" type="ORF">AADEFJLK_01600</name>
</gene>
<feature type="compositionally biased region" description="Pro residues" evidence="1">
    <location>
        <begin position="15"/>
        <end position="27"/>
    </location>
</feature>
<sequence>MLDGLFAQLAAVPLVPPPKNQREPPQPTDYAAVPPVPWVPPQKTKTQMQTQNDSHAPVDDDRHYCHQCAKLINGRCIASPTRYSPVDTHPRRCADYKA</sequence>
<dbReference type="Proteomes" id="UP000237423">
    <property type="component" value="Unassembled WGS sequence"/>
</dbReference>
<organism evidence="2 3">
    <name type="scientific">Methylovulum psychrotolerans</name>
    <dbReference type="NCBI Taxonomy" id="1704499"/>
    <lineage>
        <taxon>Bacteria</taxon>
        <taxon>Pseudomonadati</taxon>
        <taxon>Pseudomonadota</taxon>
        <taxon>Gammaproteobacteria</taxon>
        <taxon>Methylococcales</taxon>
        <taxon>Methylococcaceae</taxon>
        <taxon>Methylovulum</taxon>
    </lineage>
</organism>
<feature type="compositionally biased region" description="Low complexity" evidence="1">
    <location>
        <begin position="41"/>
        <end position="51"/>
    </location>
</feature>